<dbReference type="RefSeq" id="WP_369790552.1">
    <property type="nucleotide sequence ID" value="NZ_CP165628.1"/>
</dbReference>
<name>A0AB39VVU8_9GAMM</name>
<dbReference type="InterPro" id="IPR045361">
    <property type="entry name" value="CIS_tube_prot_N"/>
</dbReference>
<reference evidence="2" key="1">
    <citation type="submission" date="2024-07" db="EMBL/GenBank/DDBJ databases">
        <authorList>
            <person name="Biller S.J."/>
        </authorList>
    </citation>
    <scope>NUCLEOTIDE SEQUENCE</scope>
    <source>
        <strain evidence="2">WC2420</strain>
    </source>
</reference>
<proteinExistence type="predicted"/>
<dbReference type="Pfam" id="PF19266">
    <property type="entry name" value="CIS_tube"/>
    <property type="match status" value="1"/>
</dbReference>
<dbReference type="EMBL" id="CP165628">
    <property type="protein sequence ID" value="XDU74374.1"/>
    <property type="molecule type" value="Genomic_DNA"/>
</dbReference>
<evidence type="ECO:0000259" key="1">
    <source>
        <dbReference type="Pfam" id="PF19266"/>
    </source>
</evidence>
<feature type="domain" description="Contractile injection system tube protein N-terminal" evidence="1">
    <location>
        <begin position="8"/>
        <end position="154"/>
    </location>
</feature>
<protein>
    <recommendedName>
        <fullName evidence="1">Contractile injection system tube protein N-terminal domain-containing protein</fullName>
    </recommendedName>
</protein>
<accession>A0AB39VVU8</accession>
<organism evidence="2">
    <name type="scientific">Rouxiella sp. WC2420</name>
    <dbReference type="NCBI Taxonomy" id="3234145"/>
    <lineage>
        <taxon>Bacteria</taxon>
        <taxon>Pseudomonadati</taxon>
        <taxon>Pseudomonadota</taxon>
        <taxon>Gammaproteobacteria</taxon>
        <taxon>Enterobacterales</taxon>
        <taxon>Yersiniaceae</taxon>
        <taxon>Rouxiella</taxon>
    </lineage>
</organism>
<evidence type="ECO:0000313" key="2">
    <source>
        <dbReference type="EMBL" id="XDU74374.1"/>
    </source>
</evidence>
<sequence length="230" mass="25138">MALFSKALEKLTIVAYASDVVPHKELGSVTATFNPESINFSYQAEYESMVPVDQSKAFPSFRHLKNGNLNVTLLFDTMQDSKHSVSQEVTNLNALCTSINGSTGETSFLEIKWGKLSWSEMDSLFWRMTDMTTTYKLFRRDGSPLRAEVALVLTPCPRPVKSGISGKNAPGYTIIPQAKSYLPVLAATSVIAMAAAESSYLALAQMNPQLDSLNGMKPKQLLKASTGVDL</sequence>
<gene>
    <name evidence="2" type="ORF">AB3G37_09995</name>
</gene>
<dbReference type="AlphaFoldDB" id="A0AB39VVU8"/>